<accession>A0ACC1DGI3</accession>
<protein>
    <submittedName>
        <fullName evidence="1">Uncharacterized protein</fullName>
    </submittedName>
</protein>
<name>A0ACC1DGI3_9NEOP</name>
<evidence type="ECO:0000313" key="2">
    <source>
        <dbReference type="Proteomes" id="UP000824533"/>
    </source>
</evidence>
<dbReference type="Proteomes" id="UP000824533">
    <property type="component" value="Linkage Group LG03"/>
</dbReference>
<keyword evidence="2" id="KW-1185">Reference proteome</keyword>
<evidence type="ECO:0000313" key="1">
    <source>
        <dbReference type="EMBL" id="KAJ0182527.1"/>
    </source>
</evidence>
<gene>
    <name evidence="1" type="ORF">K1T71_001896</name>
</gene>
<reference evidence="1 2" key="1">
    <citation type="journal article" date="2021" name="Front. Genet.">
        <title>Chromosome-Level Genome Assembly Reveals Significant Gene Expansion in the Toll and IMD Signaling Pathways of Dendrolimus kikuchii.</title>
        <authorList>
            <person name="Zhou J."/>
            <person name="Wu P."/>
            <person name="Xiong Z."/>
            <person name="Liu N."/>
            <person name="Zhao N."/>
            <person name="Ji M."/>
            <person name="Qiu Y."/>
            <person name="Yang B."/>
        </authorList>
    </citation>
    <scope>NUCLEOTIDE SEQUENCE [LARGE SCALE GENOMIC DNA]</scope>
    <source>
        <strain evidence="1">Ann1</strain>
    </source>
</reference>
<comment type="caution">
    <text evidence="1">The sequence shown here is derived from an EMBL/GenBank/DDBJ whole genome shotgun (WGS) entry which is preliminary data.</text>
</comment>
<organism evidence="1 2">
    <name type="scientific">Dendrolimus kikuchii</name>
    <dbReference type="NCBI Taxonomy" id="765133"/>
    <lineage>
        <taxon>Eukaryota</taxon>
        <taxon>Metazoa</taxon>
        <taxon>Ecdysozoa</taxon>
        <taxon>Arthropoda</taxon>
        <taxon>Hexapoda</taxon>
        <taxon>Insecta</taxon>
        <taxon>Pterygota</taxon>
        <taxon>Neoptera</taxon>
        <taxon>Endopterygota</taxon>
        <taxon>Lepidoptera</taxon>
        <taxon>Glossata</taxon>
        <taxon>Ditrysia</taxon>
        <taxon>Bombycoidea</taxon>
        <taxon>Lasiocampidae</taxon>
        <taxon>Dendrolimus</taxon>
    </lineage>
</organism>
<proteinExistence type="predicted"/>
<dbReference type="EMBL" id="CM034389">
    <property type="protein sequence ID" value="KAJ0182527.1"/>
    <property type="molecule type" value="Genomic_DNA"/>
</dbReference>
<sequence>MELLCCIALFVVSLVTATPYGYGTKGGAVAKADASAASGTFSGPAPLPFSIPTGSGFSGSYSKSSSSSFASSSASSSSSSSSFSFSGTGGGLNTFKTNNDGAIGGTGCSSGSCQSSGGHSIAGSTDSGSVGNLQGYTGHNAADATSGSIATGGAFIGGNIGSQVPCSGSECQNQATGCEGATCNNIEVNNKCTSGKCNHETEAPITNKCASGKCEPDLPGIPLSGYNSNTECDSGDCTSKTNTGSLAATYNPNDIPVKVSNNADINLKQDAKHQTKNNEQVSIVNNDSGCTHENCGSPTLSNIIPTTELSVSNSYQNPATQQPSHSSSCNTPDCISGNINLAASHNGFLTGLNKPTTDLSPPNIGIGCTTNCHSDYSVAGSKISSLSNNLHVTRPIEIPIKSQCSNGDCGSPVVPGTSGPSTSDCTSGNCGGLLSNQAIPYSTYPSKTSFNVSPNTGCNTPNCASGVGTSGNYDIHQGLIFSDSGSTHSFKKLPSVTSPGLSSHKHPTPSSGCKTPNCFPQFSSNPPGHISPHQSSPNLGCNAPNCAPGLPNFNVNLNNQGQPGHLFTDNNPPVAPNKKPGYTYPGLAPTALGTISGCTTPNCAPKPASDLPVYNKPHSAIPLSCNTPDCYINQLHPTGESQSNIPIPAGGYTPTGSVPNHVITGPSLPNVSNGIYPSDCKTSNCAGNISPTDSLKDKLPPYKGGFGGPTGILKPNEFSPPSVVFPSTTSNLGHPDKNLPTYSGGFGGPTGLLQPVGSVSAPATTLPKHPSATASIGSQNVIFGHYAPAPGTPSSGGISLDSGSNTNLNQIHPSKPTHGKLPSHVEGFGASTGLLKPNEFGTEPTSADSKKTVHSGTTAYDSQTLLQFGTNIANTADTSKSAVASTNQVFGKFDVDTPMQIGVGTVKPTSPKDQDNKKLPPYTGGFHAPAGLLKPNDYNSPSSGNLNKLTVNTLNQPCSLGNCDAQPNPSTSTTTQGQTDTSKNTQVEALAGSQADAVTYTGGFRGPPGFLKPYDDGKLESSILGGKVSLSSDTKDSTVHKTGTKDDQDHSKVTSGSLSAVSGQVAAGGIHLGSTNQANVGAQAGAAAGVVSSGSSSYGKYSGLQAGIGKDVKLDGGCGEGCGTSDTLGGSYNTASAASQANAVAQASAGAVAFSSGYGGIGIQNSQAGSGTNFKTSGGCDGGCDGSSYTGSSNLGYHGAGYSTGLSAANTKSVGGARGFGGFGGSYASSSASSHASAGFPTKGGYGKR</sequence>